<dbReference type="InterPro" id="IPR002173">
    <property type="entry name" value="Carboh/pur_kinase_PfkB_CS"/>
</dbReference>
<keyword evidence="2" id="KW-0808">Transferase</keyword>
<dbReference type="PROSITE" id="PS00584">
    <property type="entry name" value="PFKB_KINASES_2"/>
    <property type="match status" value="1"/>
</dbReference>
<dbReference type="InterPro" id="IPR050306">
    <property type="entry name" value="PfkB_Carbo_kinase"/>
</dbReference>
<sequence length="313" mass="33247">MAKITVLGECMVELSPEAADGSGDGGAPLYRMGYAGDTFNTAIYMARLGDEVAYCTALGQGDPFSEGVLATMRREAMDTRLVRQVENRLPGLYAIVLDEHGERKFHYWRERAPIRDLFSAHTANQLIEAAKASDLVYLSGVTLAVIGDIGRARLKDILAYVHSLGIAVALDFNYRPALWPSPEAARAALDGVVPSCRYVSLSSEDSRPLYGREAEDLAGEWAAAGAEVVARDESHAVNVHRPDGRVATSAPSRVKAVDTTGAGDSFNAAYLSSRLAGLSIADSVTRAHGLAAVVVGCKGAIVPAASMPVWPRG</sequence>
<dbReference type="CDD" id="cd01166">
    <property type="entry name" value="KdgK"/>
    <property type="match status" value="1"/>
</dbReference>
<keyword evidence="3 5" id="KW-0418">Kinase</keyword>
<dbReference type="InterPro" id="IPR029056">
    <property type="entry name" value="Ribokinase-like"/>
</dbReference>
<evidence type="ECO:0000256" key="1">
    <source>
        <dbReference type="ARBA" id="ARBA00010688"/>
    </source>
</evidence>
<dbReference type="Pfam" id="PF00294">
    <property type="entry name" value="PfkB"/>
    <property type="match status" value="1"/>
</dbReference>
<dbReference type="PANTHER" id="PTHR43085:SF15">
    <property type="entry name" value="2-DEHYDRO-3-DEOXYGLUCONOKINASE"/>
    <property type="match status" value="1"/>
</dbReference>
<protein>
    <submittedName>
        <fullName evidence="5">Sugar kinase</fullName>
    </submittedName>
</protein>
<dbReference type="SUPFAM" id="SSF53613">
    <property type="entry name" value="Ribokinase-like"/>
    <property type="match status" value="1"/>
</dbReference>
<reference evidence="5 6" key="1">
    <citation type="submission" date="2022-04" db="EMBL/GenBank/DDBJ databases">
        <title>Genome sequence of soybean root-associated Caulobacter segnis RL271.</title>
        <authorList>
            <person name="Longley R."/>
            <person name="Bonito G."/>
            <person name="Trigodet F."/>
            <person name="Crosson S."/>
            <person name="Fiebig A."/>
        </authorList>
    </citation>
    <scope>NUCLEOTIDE SEQUENCE [LARGE SCALE GENOMIC DNA]</scope>
    <source>
        <strain evidence="5 6">RL271</strain>
    </source>
</reference>
<feature type="domain" description="Carbohydrate kinase PfkB" evidence="4">
    <location>
        <begin position="1"/>
        <end position="303"/>
    </location>
</feature>
<dbReference type="EMBL" id="CP096040">
    <property type="protein sequence ID" value="USQ97475.1"/>
    <property type="molecule type" value="Genomic_DNA"/>
</dbReference>
<evidence type="ECO:0000313" key="5">
    <source>
        <dbReference type="EMBL" id="USQ97475.1"/>
    </source>
</evidence>
<organism evidence="5 6">
    <name type="scientific">Caulobacter segnis</name>
    <dbReference type="NCBI Taxonomy" id="88688"/>
    <lineage>
        <taxon>Bacteria</taxon>
        <taxon>Pseudomonadati</taxon>
        <taxon>Pseudomonadota</taxon>
        <taxon>Alphaproteobacteria</taxon>
        <taxon>Caulobacterales</taxon>
        <taxon>Caulobacteraceae</taxon>
        <taxon>Caulobacter</taxon>
    </lineage>
</organism>
<comment type="similarity">
    <text evidence="1">Belongs to the carbohydrate kinase PfkB family.</text>
</comment>
<evidence type="ECO:0000256" key="3">
    <source>
        <dbReference type="ARBA" id="ARBA00022777"/>
    </source>
</evidence>
<name>A0ABY4ZXQ8_9CAUL</name>
<dbReference type="InterPro" id="IPR011611">
    <property type="entry name" value="PfkB_dom"/>
</dbReference>
<evidence type="ECO:0000313" key="6">
    <source>
        <dbReference type="Proteomes" id="UP001057520"/>
    </source>
</evidence>
<dbReference type="PANTHER" id="PTHR43085">
    <property type="entry name" value="HEXOKINASE FAMILY MEMBER"/>
    <property type="match status" value="1"/>
</dbReference>
<gene>
    <name evidence="5" type="ORF">MZV50_08040</name>
</gene>
<dbReference type="Gene3D" id="3.40.1190.20">
    <property type="match status" value="1"/>
</dbReference>
<accession>A0ABY4ZXQ8</accession>
<evidence type="ECO:0000256" key="2">
    <source>
        <dbReference type="ARBA" id="ARBA00022679"/>
    </source>
</evidence>
<dbReference type="GO" id="GO:0016301">
    <property type="term" value="F:kinase activity"/>
    <property type="evidence" value="ECO:0007669"/>
    <property type="project" value="UniProtKB-KW"/>
</dbReference>
<keyword evidence="6" id="KW-1185">Reference proteome</keyword>
<dbReference type="Proteomes" id="UP001057520">
    <property type="component" value="Chromosome"/>
</dbReference>
<evidence type="ECO:0000259" key="4">
    <source>
        <dbReference type="Pfam" id="PF00294"/>
    </source>
</evidence>
<proteinExistence type="inferred from homology"/>